<proteinExistence type="predicted"/>
<name>A0A9Q0HF56_9MAGN</name>
<comment type="caution">
    <text evidence="1">The sequence shown here is derived from an EMBL/GenBank/DDBJ whole genome shotgun (WGS) entry which is preliminary data.</text>
</comment>
<evidence type="ECO:0000313" key="2">
    <source>
        <dbReference type="Proteomes" id="UP001141806"/>
    </source>
</evidence>
<keyword evidence="2" id="KW-1185">Reference proteome</keyword>
<dbReference type="Proteomes" id="UP001141806">
    <property type="component" value="Unassembled WGS sequence"/>
</dbReference>
<organism evidence="1 2">
    <name type="scientific">Protea cynaroides</name>
    <dbReference type="NCBI Taxonomy" id="273540"/>
    <lineage>
        <taxon>Eukaryota</taxon>
        <taxon>Viridiplantae</taxon>
        <taxon>Streptophyta</taxon>
        <taxon>Embryophyta</taxon>
        <taxon>Tracheophyta</taxon>
        <taxon>Spermatophyta</taxon>
        <taxon>Magnoliopsida</taxon>
        <taxon>Proteales</taxon>
        <taxon>Proteaceae</taxon>
        <taxon>Protea</taxon>
    </lineage>
</organism>
<protein>
    <submittedName>
        <fullName evidence="1">Uncharacterized protein</fullName>
    </submittedName>
</protein>
<dbReference type="EMBL" id="JAMYWD010000007">
    <property type="protein sequence ID" value="KAJ4964769.1"/>
    <property type="molecule type" value="Genomic_DNA"/>
</dbReference>
<gene>
    <name evidence="1" type="ORF">NE237_016618</name>
</gene>
<dbReference type="AlphaFoldDB" id="A0A9Q0HF56"/>
<evidence type="ECO:0000313" key="1">
    <source>
        <dbReference type="EMBL" id="KAJ4964769.1"/>
    </source>
</evidence>
<reference evidence="1" key="1">
    <citation type="journal article" date="2023" name="Plant J.">
        <title>The genome of the king protea, Protea cynaroides.</title>
        <authorList>
            <person name="Chang J."/>
            <person name="Duong T.A."/>
            <person name="Schoeman C."/>
            <person name="Ma X."/>
            <person name="Roodt D."/>
            <person name="Barker N."/>
            <person name="Li Z."/>
            <person name="Van de Peer Y."/>
            <person name="Mizrachi E."/>
        </authorList>
    </citation>
    <scope>NUCLEOTIDE SEQUENCE</scope>
    <source>
        <tissue evidence="1">Young leaves</tissue>
    </source>
</reference>
<accession>A0A9Q0HF56</accession>
<sequence>MVTLCLVGGSNDGQRGRPLHFNRISSTTIACPSIHSQRVASIKLPAFSVKRKKKLKKEQSTHAGEKVKDYKSHLFEEECDKARGSKDAVIDTTKTVGENLPGTVYEKGKNKCHEATGEIRKTEETVEDVVDIVKTSGHQVKENLNDIPSEATR</sequence>